<evidence type="ECO:0000256" key="7">
    <source>
        <dbReference type="SAM" id="MobiDB-lite"/>
    </source>
</evidence>
<evidence type="ECO:0000256" key="4">
    <source>
        <dbReference type="ARBA" id="ARBA00023163"/>
    </source>
</evidence>
<proteinExistence type="inferred from homology"/>
<reference evidence="8 9" key="1">
    <citation type="journal article" date="2016" name="Proc. Natl. Acad. Sci. U.S.A.">
        <title>Comparative genomics of biotechnologically important yeasts.</title>
        <authorList>
            <person name="Riley R."/>
            <person name="Haridas S."/>
            <person name="Wolfe K.H."/>
            <person name="Lopes M.R."/>
            <person name="Hittinger C.T."/>
            <person name="Goeker M."/>
            <person name="Salamov A.A."/>
            <person name="Wisecaver J.H."/>
            <person name="Long T.M."/>
            <person name="Calvey C.H."/>
            <person name="Aerts A.L."/>
            <person name="Barry K.W."/>
            <person name="Choi C."/>
            <person name="Clum A."/>
            <person name="Coughlan A.Y."/>
            <person name="Deshpande S."/>
            <person name="Douglass A.P."/>
            <person name="Hanson S.J."/>
            <person name="Klenk H.-P."/>
            <person name="LaButti K.M."/>
            <person name="Lapidus A."/>
            <person name="Lindquist E.A."/>
            <person name="Lipzen A.M."/>
            <person name="Meier-Kolthoff J.P."/>
            <person name="Ohm R.A."/>
            <person name="Otillar R.P."/>
            <person name="Pangilinan J.L."/>
            <person name="Peng Y."/>
            <person name="Rokas A."/>
            <person name="Rosa C.A."/>
            <person name="Scheuner C."/>
            <person name="Sibirny A.A."/>
            <person name="Slot J.C."/>
            <person name="Stielow J.B."/>
            <person name="Sun H."/>
            <person name="Kurtzman C.P."/>
            <person name="Blackwell M."/>
            <person name="Grigoriev I.V."/>
            <person name="Jeffries T.W."/>
        </authorList>
    </citation>
    <scope>NUCLEOTIDE SEQUENCE [LARGE SCALE GENOMIC DNA]</scope>
    <source>
        <strain evidence="8 9">DSM 6958</strain>
    </source>
</reference>
<dbReference type="GO" id="GO:0003677">
    <property type="term" value="F:DNA binding"/>
    <property type="evidence" value="ECO:0007669"/>
    <property type="project" value="UniProtKB-KW"/>
</dbReference>
<feature type="compositionally biased region" description="Polar residues" evidence="7">
    <location>
        <begin position="157"/>
        <end position="174"/>
    </location>
</feature>
<evidence type="ECO:0000256" key="3">
    <source>
        <dbReference type="ARBA" id="ARBA00023125"/>
    </source>
</evidence>
<name>A0A1E3PN41_9ASCO</name>
<sequence>MTSMYSVDSVELSYATSENTQGIGPNKAIVSSLYGGPHILGPTPTDLVYDRDADIGVGLNHGEDHTPAAVMAQMSEPVEQPFYVNAKQYHRILKRREARARLEEMMRISRVRKPYLHESRHKHAMRRPRGQGGRFLTAAEILEQGLKGPVGGLKNVADNSSTINSPSDSVSESGLSEPPSLCSLGGTPKNQAATDSEMNLASENSTRASSVGSCSAQSDLPYAGFAPLR</sequence>
<dbReference type="GO" id="GO:0005634">
    <property type="term" value="C:nucleus"/>
    <property type="evidence" value="ECO:0007669"/>
    <property type="project" value="UniProtKB-SubCell"/>
</dbReference>
<dbReference type="PANTHER" id="PTHR12632">
    <property type="entry name" value="TRANSCRIPTION FACTOR NF-Y ALPHA-RELATED"/>
    <property type="match status" value="1"/>
</dbReference>
<comment type="subunit">
    <text evidence="6">Heterotrimer.</text>
</comment>
<dbReference type="PROSITE" id="PS51152">
    <property type="entry name" value="NFYA_HAP2_2"/>
    <property type="match status" value="1"/>
</dbReference>
<dbReference type="Pfam" id="PF02045">
    <property type="entry name" value="CBFB_NFYA"/>
    <property type="match status" value="1"/>
</dbReference>
<dbReference type="Proteomes" id="UP000095009">
    <property type="component" value="Unassembled WGS sequence"/>
</dbReference>
<dbReference type="AlphaFoldDB" id="A0A1E3PN41"/>
<feature type="region of interest" description="Disordered" evidence="7">
    <location>
        <begin position="149"/>
        <end position="229"/>
    </location>
</feature>
<gene>
    <name evidence="8" type="ORF">NADFUDRAFT_65245</name>
</gene>
<dbReference type="InterPro" id="IPR001289">
    <property type="entry name" value="NFYA"/>
</dbReference>
<comment type="similarity">
    <text evidence="6">Belongs to the NFYA/HAP2 subunit family.</text>
</comment>
<keyword evidence="4 6" id="KW-0804">Transcription</keyword>
<evidence type="ECO:0000256" key="2">
    <source>
        <dbReference type="ARBA" id="ARBA00023015"/>
    </source>
</evidence>
<dbReference type="SMART" id="SM00521">
    <property type="entry name" value="CBF"/>
    <property type="match status" value="1"/>
</dbReference>
<keyword evidence="2 6" id="KW-0805">Transcription regulation</keyword>
<keyword evidence="9" id="KW-1185">Reference proteome</keyword>
<evidence type="ECO:0000256" key="1">
    <source>
        <dbReference type="ARBA" id="ARBA00004123"/>
    </source>
</evidence>
<dbReference type="OrthoDB" id="1097733at2759"/>
<keyword evidence="3 6" id="KW-0238">DNA-binding</keyword>
<evidence type="ECO:0000256" key="5">
    <source>
        <dbReference type="ARBA" id="ARBA00023242"/>
    </source>
</evidence>
<comment type="function">
    <text evidence="6">Component of the sequence-specific heterotrimeric transcription factor (NF-Y) which specifically recognizes a 5'-CCAAT-3' box motif found in the promoters of its target genes.</text>
</comment>
<comment type="subcellular location">
    <subcellularLocation>
        <location evidence="1 6">Nucleus</location>
    </subcellularLocation>
</comment>
<dbReference type="EMBL" id="KV454408">
    <property type="protein sequence ID" value="ODQ66710.1"/>
    <property type="molecule type" value="Genomic_DNA"/>
</dbReference>
<organism evidence="8 9">
    <name type="scientific">Nadsonia fulvescens var. elongata DSM 6958</name>
    <dbReference type="NCBI Taxonomy" id="857566"/>
    <lineage>
        <taxon>Eukaryota</taxon>
        <taxon>Fungi</taxon>
        <taxon>Dikarya</taxon>
        <taxon>Ascomycota</taxon>
        <taxon>Saccharomycotina</taxon>
        <taxon>Dipodascomycetes</taxon>
        <taxon>Dipodascales</taxon>
        <taxon>Dipodascales incertae sedis</taxon>
        <taxon>Nadsonia</taxon>
    </lineage>
</organism>
<dbReference type="PRINTS" id="PR00616">
    <property type="entry name" value="CCAATSUBUNTB"/>
</dbReference>
<dbReference type="GO" id="GO:0003700">
    <property type="term" value="F:DNA-binding transcription factor activity"/>
    <property type="evidence" value="ECO:0007669"/>
    <property type="project" value="UniProtKB-UniRule"/>
</dbReference>
<evidence type="ECO:0000256" key="6">
    <source>
        <dbReference type="RuleBase" id="RU367155"/>
    </source>
</evidence>
<feature type="compositionally biased region" description="Polar residues" evidence="7">
    <location>
        <begin position="188"/>
        <end position="218"/>
    </location>
</feature>
<accession>A0A1E3PN41</accession>
<keyword evidence="5 6" id="KW-0539">Nucleus</keyword>
<evidence type="ECO:0000313" key="8">
    <source>
        <dbReference type="EMBL" id="ODQ66710.1"/>
    </source>
</evidence>
<evidence type="ECO:0000313" key="9">
    <source>
        <dbReference type="Proteomes" id="UP000095009"/>
    </source>
</evidence>
<dbReference type="Gene3D" id="6.10.250.2430">
    <property type="match status" value="1"/>
</dbReference>
<dbReference type="STRING" id="857566.A0A1E3PN41"/>
<protein>
    <recommendedName>
        <fullName evidence="6">Transcriptional activator HAP2</fullName>
    </recommendedName>
</protein>